<dbReference type="InterPro" id="IPR032675">
    <property type="entry name" value="LRR_dom_sf"/>
</dbReference>
<dbReference type="PROSITE" id="PS00109">
    <property type="entry name" value="PROTEIN_KINASE_TYR"/>
    <property type="match status" value="1"/>
</dbReference>
<keyword evidence="2" id="KW-0723">Serine/threonine-protein kinase</keyword>
<dbReference type="Gene3D" id="1.10.510.10">
    <property type="entry name" value="Transferase(Phosphotransferase) domain 1"/>
    <property type="match status" value="1"/>
</dbReference>
<keyword evidence="7" id="KW-0677">Repeat</keyword>
<dbReference type="EnsemblPlants" id="Pp3c13_19360V3.2">
    <property type="protein sequence ID" value="Pp3c13_19360V3.2"/>
    <property type="gene ID" value="Pp3c13_19360"/>
</dbReference>
<dbReference type="SUPFAM" id="SSF52058">
    <property type="entry name" value="L domain-like"/>
    <property type="match status" value="1"/>
</dbReference>
<dbReference type="PROSITE" id="PS00107">
    <property type="entry name" value="PROTEIN_KINASE_ATP"/>
    <property type="match status" value="1"/>
</dbReference>
<dbReference type="FunFam" id="1.10.510.10:FF:000146">
    <property type="entry name" value="LRR receptor-like serine/threonine-protein kinase IOS1"/>
    <property type="match status" value="1"/>
</dbReference>
<evidence type="ECO:0000256" key="1">
    <source>
        <dbReference type="ARBA" id="ARBA00004479"/>
    </source>
</evidence>
<organism evidence="17 18">
    <name type="scientific">Physcomitrium patens</name>
    <name type="common">Spreading-leaved earth moss</name>
    <name type="synonym">Physcomitrella patens</name>
    <dbReference type="NCBI Taxonomy" id="3218"/>
    <lineage>
        <taxon>Eukaryota</taxon>
        <taxon>Viridiplantae</taxon>
        <taxon>Streptophyta</taxon>
        <taxon>Embryophyta</taxon>
        <taxon>Bryophyta</taxon>
        <taxon>Bryophytina</taxon>
        <taxon>Bryopsida</taxon>
        <taxon>Funariidae</taxon>
        <taxon>Funariales</taxon>
        <taxon>Funariaceae</taxon>
        <taxon>Physcomitrium</taxon>
    </lineage>
</organism>
<dbReference type="Pfam" id="PF00560">
    <property type="entry name" value="LRR_1"/>
    <property type="match status" value="1"/>
</dbReference>
<keyword evidence="4" id="KW-0808">Transferase</keyword>
<evidence type="ECO:0000256" key="15">
    <source>
        <dbReference type="PROSITE-ProRule" id="PRU10141"/>
    </source>
</evidence>
<evidence type="ECO:0000256" key="12">
    <source>
        <dbReference type="ARBA" id="ARBA00023136"/>
    </source>
</evidence>
<dbReference type="CDD" id="cd14066">
    <property type="entry name" value="STKc_IRAK"/>
    <property type="match status" value="1"/>
</dbReference>
<evidence type="ECO:0000256" key="9">
    <source>
        <dbReference type="ARBA" id="ARBA00022777"/>
    </source>
</evidence>
<keyword evidence="13" id="KW-0675">Receptor</keyword>
<protein>
    <recommendedName>
        <fullName evidence="16">Protein kinase domain-containing protein</fullName>
    </recommendedName>
</protein>
<evidence type="ECO:0000256" key="14">
    <source>
        <dbReference type="ARBA" id="ARBA00023180"/>
    </source>
</evidence>
<evidence type="ECO:0000256" key="10">
    <source>
        <dbReference type="ARBA" id="ARBA00022840"/>
    </source>
</evidence>
<feature type="domain" description="Protein kinase" evidence="16">
    <location>
        <begin position="259"/>
        <end position="532"/>
    </location>
</feature>
<evidence type="ECO:0000256" key="11">
    <source>
        <dbReference type="ARBA" id="ARBA00022989"/>
    </source>
</evidence>
<feature type="binding site" evidence="15">
    <location>
        <position position="288"/>
    </location>
    <ligand>
        <name>ATP</name>
        <dbReference type="ChEBI" id="CHEBI:30616"/>
    </ligand>
</feature>
<dbReference type="PANTHER" id="PTHR45974:SF4">
    <property type="entry name" value="LRR RECEPTOR-LIKE SERINE_THREONINE-PROTEIN KINASE FEI 1"/>
    <property type="match status" value="1"/>
</dbReference>
<dbReference type="InterPro" id="IPR001611">
    <property type="entry name" value="Leu-rich_rpt"/>
</dbReference>
<dbReference type="InterPro" id="IPR013210">
    <property type="entry name" value="LRR_N_plant-typ"/>
</dbReference>
<evidence type="ECO:0000313" key="18">
    <source>
        <dbReference type="Proteomes" id="UP000006727"/>
    </source>
</evidence>
<dbReference type="GO" id="GO:0004674">
    <property type="term" value="F:protein serine/threonine kinase activity"/>
    <property type="evidence" value="ECO:0007669"/>
    <property type="project" value="UniProtKB-KW"/>
</dbReference>
<dbReference type="InterPro" id="IPR000719">
    <property type="entry name" value="Prot_kinase_dom"/>
</dbReference>
<evidence type="ECO:0000256" key="7">
    <source>
        <dbReference type="ARBA" id="ARBA00022737"/>
    </source>
</evidence>
<dbReference type="PANTHER" id="PTHR45974">
    <property type="entry name" value="RECEPTOR-LIKE PROTEIN 55"/>
    <property type="match status" value="1"/>
</dbReference>
<evidence type="ECO:0000256" key="2">
    <source>
        <dbReference type="ARBA" id="ARBA00022527"/>
    </source>
</evidence>
<dbReference type="InterPro" id="IPR008266">
    <property type="entry name" value="Tyr_kinase_AS"/>
</dbReference>
<dbReference type="SUPFAM" id="SSF56112">
    <property type="entry name" value="Protein kinase-like (PK-like)"/>
    <property type="match status" value="1"/>
</dbReference>
<gene>
    <name evidence="17" type="primary">LOC112290696</name>
</gene>
<dbReference type="GO" id="GO:0016020">
    <property type="term" value="C:membrane"/>
    <property type="evidence" value="ECO:0007669"/>
    <property type="project" value="UniProtKB-SubCell"/>
</dbReference>
<keyword evidence="6" id="KW-0732">Signal</keyword>
<accession>A0A7I4F2W6</accession>
<keyword evidence="18" id="KW-1185">Reference proteome</keyword>
<proteinExistence type="predicted"/>
<dbReference type="GO" id="GO:0005524">
    <property type="term" value="F:ATP binding"/>
    <property type="evidence" value="ECO:0007669"/>
    <property type="project" value="UniProtKB-UniRule"/>
</dbReference>
<keyword evidence="8 15" id="KW-0547">Nucleotide-binding</keyword>
<evidence type="ECO:0000256" key="3">
    <source>
        <dbReference type="ARBA" id="ARBA00022614"/>
    </source>
</evidence>
<evidence type="ECO:0000259" key="16">
    <source>
        <dbReference type="PROSITE" id="PS50011"/>
    </source>
</evidence>
<dbReference type="Pfam" id="PF13855">
    <property type="entry name" value="LRR_8"/>
    <property type="match status" value="1"/>
</dbReference>
<keyword evidence="10 15" id="KW-0067">ATP-binding</keyword>
<reference evidence="17 18" key="1">
    <citation type="journal article" date="2008" name="Science">
        <title>The Physcomitrella genome reveals evolutionary insights into the conquest of land by plants.</title>
        <authorList>
            <person name="Rensing S."/>
            <person name="Lang D."/>
            <person name="Zimmer A."/>
            <person name="Terry A."/>
            <person name="Salamov A."/>
            <person name="Shapiro H."/>
            <person name="Nishiyama T."/>
            <person name="Perroud P.-F."/>
            <person name="Lindquist E."/>
            <person name="Kamisugi Y."/>
            <person name="Tanahashi T."/>
            <person name="Sakakibara K."/>
            <person name="Fujita T."/>
            <person name="Oishi K."/>
            <person name="Shin-I T."/>
            <person name="Kuroki Y."/>
            <person name="Toyoda A."/>
            <person name="Suzuki Y."/>
            <person name="Hashimoto A."/>
            <person name="Yamaguchi K."/>
            <person name="Sugano A."/>
            <person name="Kohara Y."/>
            <person name="Fujiyama A."/>
            <person name="Anterola A."/>
            <person name="Aoki S."/>
            <person name="Ashton N."/>
            <person name="Barbazuk W.B."/>
            <person name="Barker E."/>
            <person name="Bennetzen J."/>
            <person name="Bezanilla M."/>
            <person name="Blankenship R."/>
            <person name="Cho S.H."/>
            <person name="Dutcher S."/>
            <person name="Estelle M."/>
            <person name="Fawcett J.A."/>
            <person name="Gundlach H."/>
            <person name="Hanada K."/>
            <person name="Heyl A."/>
            <person name="Hicks K.A."/>
            <person name="Hugh J."/>
            <person name="Lohr M."/>
            <person name="Mayer K."/>
            <person name="Melkozernov A."/>
            <person name="Murata T."/>
            <person name="Nelson D."/>
            <person name="Pils B."/>
            <person name="Prigge M."/>
            <person name="Reiss B."/>
            <person name="Renner T."/>
            <person name="Rombauts S."/>
            <person name="Rushton P."/>
            <person name="Sanderfoot A."/>
            <person name="Schween G."/>
            <person name="Shiu S.-H."/>
            <person name="Stueber K."/>
            <person name="Theodoulou F.L."/>
            <person name="Tu H."/>
            <person name="Van de Peer Y."/>
            <person name="Verrier P.J."/>
            <person name="Waters E."/>
            <person name="Wood A."/>
            <person name="Yang L."/>
            <person name="Cove D."/>
            <person name="Cuming A."/>
            <person name="Hasebe M."/>
            <person name="Lucas S."/>
            <person name="Mishler D.B."/>
            <person name="Reski R."/>
            <person name="Grigoriev I."/>
            <person name="Quatrano R.S."/>
            <person name="Boore J.L."/>
        </authorList>
    </citation>
    <scope>NUCLEOTIDE SEQUENCE [LARGE SCALE GENOMIC DNA]</scope>
    <source>
        <strain evidence="17 18">cv. Gransden 2004</strain>
    </source>
</reference>
<reference evidence="17" key="3">
    <citation type="submission" date="2020-12" db="UniProtKB">
        <authorList>
            <consortium name="EnsemblPlants"/>
        </authorList>
    </citation>
    <scope>IDENTIFICATION</scope>
</reference>
<evidence type="ECO:0000256" key="5">
    <source>
        <dbReference type="ARBA" id="ARBA00022692"/>
    </source>
</evidence>
<keyword evidence="9" id="KW-0418">Kinase</keyword>
<comment type="subcellular location">
    <subcellularLocation>
        <location evidence="1">Membrane</location>
        <topology evidence="1">Single-pass type I membrane protein</topology>
    </subcellularLocation>
</comment>
<dbReference type="PROSITE" id="PS50011">
    <property type="entry name" value="PROTEIN_KINASE_DOM"/>
    <property type="match status" value="1"/>
</dbReference>
<evidence type="ECO:0000313" key="17">
    <source>
        <dbReference type="EnsemblPlants" id="Pp3c13_19360V3.2"/>
    </source>
</evidence>
<dbReference type="FunFam" id="3.80.10.10:FF:000101">
    <property type="entry name" value="LRR receptor-like serine/threonine-protein kinase ERECTA"/>
    <property type="match status" value="1"/>
</dbReference>
<dbReference type="AlphaFoldDB" id="A0A7I4F2W6"/>
<dbReference type="InterPro" id="IPR011009">
    <property type="entry name" value="Kinase-like_dom_sf"/>
</dbReference>
<evidence type="ECO:0000256" key="6">
    <source>
        <dbReference type="ARBA" id="ARBA00022729"/>
    </source>
</evidence>
<dbReference type="Pfam" id="PF00069">
    <property type="entry name" value="Pkinase"/>
    <property type="match status" value="1"/>
</dbReference>
<dbReference type="Gene3D" id="3.30.200.20">
    <property type="entry name" value="Phosphorylase Kinase, domain 1"/>
    <property type="match status" value="1"/>
</dbReference>
<name>A0A7I4F2W6_PHYPA</name>
<reference evidence="17 18" key="2">
    <citation type="journal article" date="2018" name="Plant J.">
        <title>The Physcomitrella patens chromosome-scale assembly reveals moss genome structure and evolution.</title>
        <authorList>
            <person name="Lang D."/>
            <person name="Ullrich K.K."/>
            <person name="Murat F."/>
            <person name="Fuchs J."/>
            <person name="Jenkins J."/>
            <person name="Haas F.B."/>
            <person name="Piednoel M."/>
            <person name="Gundlach H."/>
            <person name="Van Bel M."/>
            <person name="Meyberg R."/>
            <person name="Vives C."/>
            <person name="Morata J."/>
            <person name="Symeonidi A."/>
            <person name="Hiss M."/>
            <person name="Muchero W."/>
            <person name="Kamisugi Y."/>
            <person name="Saleh O."/>
            <person name="Blanc G."/>
            <person name="Decker E.L."/>
            <person name="van Gessel N."/>
            <person name="Grimwood J."/>
            <person name="Hayes R.D."/>
            <person name="Graham S.W."/>
            <person name="Gunter L.E."/>
            <person name="McDaniel S.F."/>
            <person name="Hoernstein S.N.W."/>
            <person name="Larsson A."/>
            <person name="Li F.W."/>
            <person name="Perroud P.F."/>
            <person name="Phillips J."/>
            <person name="Ranjan P."/>
            <person name="Rokshar D.S."/>
            <person name="Rothfels C.J."/>
            <person name="Schneider L."/>
            <person name="Shu S."/>
            <person name="Stevenson D.W."/>
            <person name="Thummler F."/>
            <person name="Tillich M."/>
            <person name="Villarreal Aguilar J.C."/>
            <person name="Widiez T."/>
            <person name="Wong G.K."/>
            <person name="Wymore A."/>
            <person name="Zhang Y."/>
            <person name="Zimmer A.D."/>
            <person name="Quatrano R.S."/>
            <person name="Mayer K.F.X."/>
            <person name="Goodstein D."/>
            <person name="Casacuberta J.M."/>
            <person name="Vandepoele K."/>
            <person name="Reski R."/>
            <person name="Cuming A.C."/>
            <person name="Tuskan G.A."/>
            <person name="Maumus F."/>
            <person name="Salse J."/>
            <person name="Schmutz J."/>
            <person name="Rensing S.A."/>
        </authorList>
    </citation>
    <scope>NUCLEOTIDE SEQUENCE [LARGE SCALE GENOMIC DNA]</scope>
    <source>
        <strain evidence="17 18">cv. Gransden 2004</strain>
    </source>
</reference>
<dbReference type="Gramene" id="Pp3c13_19360V3.2">
    <property type="protein sequence ID" value="Pp3c13_19360V3.2"/>
    <property type="gene ID" value="Pp3c13_19360"/>
</dbReference>
<dbReference type="Pfam" id="PF08263">
    <property type="entry name" value="LRRNT_2"/>
    <property type="match status" value="1"/>
</dbReference>
<keyword evidence="12" id="KW-0472">Membrane</keyword>
<keyword evidence="5" id="KW-0812">Transmembrane</keyword>
<evidence type="ECO:0000256" key="13">
    <source>
        <dbReference type="ARBA" id="ARBA00023170"/>
    </source>
</evidence>
<keyword evidence="14" id="KW-0325">Glycoprotein</keyword>
<evidence type="ECO:0000256" key="8">
    <source>
        <dbReference type="ARBA" id="ARBA00022741"/>
    </source>
</evidence>
<keyword evidence="11" id="KW-1133">Transmembrane helix</keyword>
<dbReference type="EMBL" id="ABEU02000013">
    <property type="status" value="NOT_ANNOTATED_CDS"/>
    <property type="molecule type" value="Genomic_DNA"/>
</dbReference>
<dbReference type="Proteomes" id="UP000006727">
    <property type="component" value="Chromosome 13"/>
</dbReference>
<sequence length="564" mass="61912">MMTIKARMLKNGAPIELFRFVFLLLAVHFRVSGALYVDKAALLAFKARVDDPRGVFSNWNDSDTTPCNWNGIVCSNVTHFVTFIDLPFLNLSGTIAPQLGGLKYLERLSLDHNDFMGKIPKSLSNLTNLRILNLRHNSLSGDIPLALGTLIDLQVLDLAENKLEGPIPESFSNLTSLSYFNLSNNQLIGRVPQGALLNFNLSSYSGNANLCVDDGVGLPACSLSPVLSPSVSPGGKIVMFQGVQSVPSSKEMLEALRKIRKNHIIGEGGYGIVYKLEIPGYPPLAVKKLKICLESERSFENELDTLGTLKHRNLVKLKGFCSGPNVKLLFYDYLPGGNLDQLLYGDKEENVIIDWPIRYRVALGVARGLAYLHHGCDPRIIHGDVSSTNILLDTDFESYLSDFGLAKLLTMNDSHVTVTVGGTFGYVAPEFAKSGRATEKVDVYSYGVILLELLSGRRAVDEDMSDDYTNLAGWVRELNSTGKSMEVVDKNLRDTVPSVELELLLEIACHCISLKPQDRPTMHKVVETLELLTETGMSPAGTSMRTSIETLEGSVLEAVKVSLL</sequence>
<evidence type="ECO:0000256" key="4">
    <source>
        <dbReference type="ARBA" id="ARBA00022679"/>
    </source>
</evidence>
<dbReference type="InterPro" id="IPR017441">
    <property type="entry name" value="Protein_kinase_ATP_BS"/>
</dbReference>
<keyword evidence="3" id="KW-0433">Leucine-rich repeat</keyword>
<dbReference type="Gene3D" id="3.80.10.10">
    <property type="entry name" value="Ribonuclease Inhibitor"/>
    <property type="match status" value="1"/>
</dbReference>